<evidence type="ECO:0000256" key="6">
    <source>
        <dbReference type="ARBA" id="ARBA00007389"/>
    </source>
</evidence>
<dbReference type="GO" id="GO:0008927">
    <property type="term" value="F:mannonate dehydratase activity"/>
    <property type="evidence" value="ECO:0007669"/>
    <property type="project" value="UniProtKB-EC"/>
</dbReference>
<dbReference type="InterPro" id="IPR036237">
    <property type="entry name" value="Xyl_isomerase-like_sf"/>
</dbReference>
<comment type="pathway">
    <text evidence="5">Carbohydrate metabolism; pentose and glucuronate interconversion.</text>
</comment>
<organism evidence="11 12">
    <name type="scientific">Flavobacterium cupreum</name>
    <dbReference type="NCBI Taxonomy" id="2133766"/>
    <lineage>
        <taxon>Bacteria</taxon>
        <taxon>Pseudomonadati</taxon>
        <taxon>Bacteroidota</taxon>
        <taxon>Flavobacteriia</taxon>
        <taxon>Flavobacteriales</taxon>
        <taxon>Flavobacteriaceae</taxon>
        <taxon>Flavobacterium</taxon>
    </lineage>
</organism>
<evidence type="ECO:0000256" key="7">
    <source>
        <dbReference type="ARBA" id="ARBA00012927"/>
    </source>
</evidence>
<accession>A0A434A0U2</accession>
<dbReference type="EMBL" id="QWDM01000022">
    <property type="protein sequence ID" value="RUT67986.1"/>
    <property type="molecule type" value="Genomic_DNA"/>
</dbReference>
<dbReference type="Gene3D" id="3.20.20.150">
    <property type="entry name" value="Divalent-metal-dependent TIM barrel enzymes"/>
    <property type="match status" value="1"/>
</dbReference>
<dbReference type="GO" id="GO:0008198">
    <property type="term" value="F:ferrous iron binding"/>
    <property type="evidence" value="ECO:0007669"/>
    <property type="project" value="TreeGrafter"/>
</dbReference>
<dbReference type="EC" id="4.2.1.8" evidence="7"/>
<comment type="cofactor">
    <cofactor evidence="2">
        <name>Mn(2+)</name>
        <dbReference type="ChEBI" id="CHEBI:29035"/>
    </cofactor>
</comment>
<dbReference type="PANTHER" id="PTHR30387">
    <property type="entry name" value="MANNONATE DEHYDRATASE"/>
    <property type="match status" value="1"/>
</dbReference>
<keyword evidence="9" id="KW-0464">Manganese</keyword>
<dbReference type="InterPro" id="IPR004628">
    <property type="entry name" value="Man_deHydtase"/>
</dbReference>
<keyword evidence="10" id="KW-0456">Lyase</keyword>
<evidence type="ECO:0000313" key="12">
    <source>
        <dbReference type="Proteomes" id="UP000288102"/>
    </source>
</evidence>
<dbReference type="Proteomes" id="UP000288102">
    <property type="component" value="Unassembled WGS sequence"/>
</dbReference>
<evidence type="ECO:0000256" key="4">
    <source>
        <dbReference type="ARBA" id="ARBA00002713"/>
    </source>
</evidence>
<dbReference type="UniPathway" id="UPA00246"/>
<dbReference type="Pfam" id="PF03786">
    <property type="entry name" value="UxuA"/>
    <property type="match status" value="2"/>
</dbReference>
<keyword evidence="8" id="KW-0408">Iron</keyword>
<comment type="caution">
    <text evidence="11">The sequence shown here is derived from an EMBL/GenBank/DDBJ whole genome shotgun (WGS) entry which is preliminary data.</text>
</comment>
<proteinExistence type="inferred from homology"/>
<dbReference type="OrthoDB" id="9780250at2"/>
<evidence type="ECO:0000256" key="1">
    <source>
        <dbReference type="ARBA" id="ARBA00001794"/>
    </source>
</evidence>
<keyword evidence="12" id="KW-1185">Reference proteome</keyword>
<dbReference type="GO" id="GO:0030145">
    <property type="term" value="F:manganese ion binding"/>
    <property type="evidence" value="ECO:0007669"/>
    <property type="project" value="TreeGrafter"/>
</dbReference>
<comment type="function">
    <text evidence="4">Catalyzes the dehydration of D-mannonate.</text>
</comment>
<dbReference type="AlphaFoldDB" id="A0A434A0U2"/>
<evidence type="ECO:0000256" key="10">
    <source>
        <dbReference type="ARBA" id="ARBA00023239"/>
    </source>
</evidence>
<dbReference type="PIRSF" id="PIRSF016049">
    <property type="entry name" value="Man_dehyd"/>
    <property type="match status" value="1"/>
</dbReference>
<sequence length="322" mass="36630">MKLSFLFFGNTPDEKWELCRQMGIDYAIAKLAPELTGMPSIDNFESFEKSKEIYVKQGFNLYGLEGDQFDMTRIKLGLPGKEQDIEKYCRMLENMNRLDVRLLCYNFMATGWYRTRKDIKERGGAIVSGFSMKEAALEPASQHGLFSENQIWDNYQWFIEQVMLVAESNGVKMALHPDDPPITPIHGISRILISAEAIDRALSFSQSPSHGLTFCQGTYTTMNEDVLGMIEKHGRNNKIFFVHIRDVVGTPEDFRETFHDNGPTDMFRMMQAYKAVGFDGPLRSDHVPTMAGESNEHFGYEMKGNLFGIGYIKGLMDACGIQ</sequence>
<evidence type="ECO:0000256" key="3">
    <source>
        <dbReference type="ARBA" id="ARBA00001954"/>
    </source>
</evidence>
<dbReference type="SUPFAM" id="SSF51658">
    <property type="entry name" value="Xylose isomerase-like"/>
    <property type="match status" value="1"/>
</dbReference>
<evidence type="ECO:0000256" key="9">
    <source>
        <dbReference type="ARBA" id="ARBA00023211"/>
    </source>
</evidence>
<comment type="cofactor">
    <cofactor evidence="3">
        <name>Fe(2+)</name>
        <dbReference type="ChEBI" id="CHEBI:29033"/>
    </cofactor>
</comment>
<comment type="catalytic activity">
    <reaction evidence="1">
        <text>D-mannonate = 2-dehydro-3-deoxy-D-gluconate + H2O</text>
        <dbReference type="Rhea" id="RHEA:20097"/>
        <dbReference type="ChEBI" id="CHEBI:15377"/>
        <dbReference type="ChEBI" id="CHEBI:17767"/>
        <dbReference type="ChEBI" id="CHEBI:57990"/>
        <dbReference type="EC" id="4.2.1.8"/>
    </reaction>
</comment>
<dbReference type="PANTHER" id="PTHR30387:SF2">
    <property type="entry name" value="MANNONATE DEHYDRATASE"/>
    <property type="match status" value="1"/>
</dbReference>
<evidence type="ECO:0000256" key="8">
    <source>
        <dbReference type="ARBA" id="ARBA00023004"/>
    </source>
</evidence>
<evidence type="ECO:0000256" key="2">
    <source>
        <dbReference type="ARBA" id="ARBA00001936"/>
    </source>
</evidence>
<dbReference type="RefSeq" id="WP_127340728.1">
    <property type="nucleotide sequence ID" value="NZ_QWDM01000022.1"/>
</dbReference>
<dbReference type="GO" id="GO:0042840">
    <property type="term" value="P:D-glucuronate catabolic process"/>
    <property type="evidence" value="ECO:0007669"/>
    <property type="project" value="TreeGrafter"/>
</dbReference>
<comment type="similarity">
    <text evidence="6">Belongs to the mannonate dehydratase family.</text>
</comment>
<name>A0A434A0U2_9FLAO</name>
<gene>
    <name evidence="11" type="ORF">D0817_23530</name>
</gene>
<protein>
    <recommendedName>
        <fullName evidence="7">mannonate dehydratase</fullName>
        <ecNumber evidence="7">4.2.1.8</ecNumber>
    </recommendedName>
</protein>
<evidence type="ECO:0000256" key="5">
    <source>
        <dbReference type="ARBA" id="ARBA00004892"/>
    </source>
</evidence>
<reference evidence="12" key="1">
    <citation type="journal article" date="2019" name="Syst. Appl. Microbiol.">
        <title>Flavobacterium circumlabens sp. nov. and Flavobacterium cupreum sp. nov., two psychrotrophic species isolated from Antarctic environmental samples.</title>
        <authorList>
            <person name="Kralova S."/>
            <person name="Busse H.-J."/>
            <person name="Svec P."/>
            <person name="Maslanova I."/>
            <person name="Stankova E."/>
            <person name="Bartak M."/>
            <person name="Sedlacek I."/>
        </authorList>
    </citation>
    <scope>NUCLEOTIDE SEQUENCE [LARGE SCALE GENOMIC DNA]</scope>
    <source>
        <strain evidence="12">CCM 8825</strain>
    </source>
</reference>
<evidence type="ECO:0000313" key="11">
    <source>
        <dbReference type="EMBL" id="RUT67986.1"/>
    </source>
</evidence>